<evidence type="ECO:0000256" key="1">
    <source>
        <dbReference type="ARBA" id="ARBA00004651"/>
    </source>
</evidence>
<dbReference type="RefSeq" id="WP_190259414.1">
    <property type="nucleotide sequence ID" value="NZ_QFGA01000004.1"/>
</dbReference>
<keyword evidence="4 6" id="KW-1133">Transmembrane helix</keyword>
<dbReference type="Pfam" id="PF12698">
    <property type="entry name" value="ABC2_membrane_3"/>
    <property type="match status" value="1"/>
</dbReference>
<evidence type="ECO:0000256" key="4">
    <source>
        <dbReference type="ARBA" id="ARBA00022989"/>
    </source>
</evidence>
<evidence type="ECO:0000256" key="5">
    <source>
        <dbReference type="ARBA" id="ARBA00023136"/>
    </source>
</evidence>
<dbReference type="PANTHER" id="PTHR30294:SF29">
    <property type="entry name" value="MULTIDRUG ABC TRANSPORTER PERMEASE YBHS-RELATED"/>
    <property type="match status" value="1"/>
</dbReference>
<dbReference type="InterPro" id="IPR051449">
    <property type="entry name" value="ABC-2_transporter_component"/>
</dbReference>
<gene>
    <name evidence="8" type="primary">ybhR_2</name>
    <name evidence="8" type="ORF">Psch_03967</name>
</gene>
<reference evidence="8 9" key="1">
    <citation type="journal article" date="2018" name="Environ. Microbiol.">
        <title>Novel energy conservation strategies and behaviour of Pelotomaculum schinkii driving syntrophic propionate catabolism.</title>
        <authorList>
            <person name="Hidalgo-Ahumada C.A.P."/>
            <person name="Nobu M.K."/>
            <person name="Narihiro T."/>
            <person name="Tamaki H."/>
            <person name="Liu W.T."/>
            <person name="Kamagata Y."/>
            <person name="Stams A.J.M."/>
            <person name="Imachi H."/>
            <person name="Sousa D.Z."/>
        </authorList>
    </citation>
    <scope>NUCLEOTIDE SEQUENCE [LARGE SCALE GENOMIC DNA]</scope>
    <source>
        <strain evidence="8 9">HH</strain>
    </source>
</reference>
<sequence length="379" mass="42301">MPKKCLAIMRREFFYMWRDRSLRYILLIGPLLGLILFYATYSAPVIKAIPTAVVDLDRSTASRELSDQFRNTEYLKVVAFPENFAEAEKLLQGGSVTVGIVIPEDFARNTSLGRQSNIAIMIDGSNIAYATNATNAVLLVTRAISAKIGVKTLVARGIQLTEAQEAYQSITFREEGWFNPALNYAYFLVLALALNFWQQCCMLAACMNVIGETGMNSRLQLKAMGVSKLQLFAGKSVAHIAAFMIMALPIYALSFYIFKLPLQCSFRLLFLFTLVFAVSLHSIGTLMSSFSNSAVNASRFGMIIALPSFVLCGYTWPLEAMPHYLQQLVKVLPQTWFFQGLNYLTFKNPGWGFISHYFLAMIVIALVCYGTAAIITSRN</sequence>
<keyword evidence="2" id="KW-1003">Cell membrane</keyword>
<feature type="transmembrane region" description="Helical" evidence="6">
    <location>
        <begin position="21"/>
        <end position="41"/>
    </location>
</feature>
<accession>A0A4Y7R688</accession>
<dbReference type="InterPro" id="IPR013525">
    <property type="entry name" value="ABC2_TM"/>
</dbReference>
<name>A0A4Y7R688_9FIRM</name>
<evidence type="ECO:0000313" key="8">
    <source>
        <dbReference type="EMBL" id="TEB04242.1"/>
    </source>
</evidence>
<keyword evidence="5 6" id="KW-0472">Membrane</keyword>
<evidence type="ECO:0000256" key="6">
    <source>
        <dbReference type="SAM" id="Phobius"/>
    </source>
</evidence>
<dbReference type="AlphaFoldDB" id="A0A4Y7R688"/>
<feature type="transmembrane region" description="Helical" evidence="6">
    <location>
        <begin position="231"/>
        <end position="257"/>
    </location>
</feature>
<dbReference type="PANTHER" id="PTHR30294">
    <property type="entry name" value="MEMBRANE COMPONENT OF ABC TRANSPORTER YHHJ-RELATED"/>
    <property type="match status" value="1"/>
</dbReference>
<evidence type="ECO:0000256" key="3">
    <source>
        <dbReference type="ARBA" id="ARBA00022692"/>
    </source>
</evidence>
<protein>
    <submittedName>
        <fullName evidence="8">Inner membrane transport permease YbhR</fullName>
    </submittedName>
</protein>
<feature type="transmembrane region" description="Helical" evidence="6">
    <location>
        <begin position="269"/>
        <end position="288"/>
    </location>
</feature>
<organism evidence="8 9">
    <name type="scientific">Pelotomaculum schinkii</name>
    <dbReference type="NCBI Taxonomy" id="78350"/>
    <lineage>
        <taxon>Bacteria</taxon>
        <taxon>Bacillati</taxon>
        <taxon>Bacillota</taxon>
        <taxon>Clostridia</taxon>
        <taxon>Eubacteriales</taxon>
        <taxon>Desulfotomaculaceae</taxon>
        <taxon>Pelotomaculum</taxon>
    </lineage>
</organism>
<dbReference type="Gene3D" id="3.40.1710.10">
    <property type="entry name" value="abc type-2 transporter like domain"/>
    <property type="match status" value="1"/>
</dbReference>
<feature type="transmembrane region" description="Helical" evidence="6">
    <location>
        <begin position="354"/>
        <end position="375"/>
    </location>
</feature>
<feature type="domain" description="ABC-2 type transporter transmembrane" evidence="7">
    <location>
        <begin position="25"/>
        <end position="373"/>
    </location>
</feature>
<dbReference type="GO" id="GO:0140359">
    <property type="term" value="F:ABC-type transporter activity"/>
    <property type="evidence" value="ECO:0007669"/>
    <property type="project" value="InterPro"/>
</dbReference>
<dbReference type="GO" id="GO:0005886">
    <property type="term" value="C:plasma membrane"/>
    <property type="evidence" value="ECO:0007669"/>
    <property type="project" value="UniProtKB-SubCell"/>
</dbReference>
<comment type="subcellular location">
    <subcellularLocation>
        <location evidence="1">Cell membrane</location>
        <topology evidence="1">Multi-pass membrane protein</topology>
    </subcellularLocation>
</comment>
<keyword evidence="9" id="KW-1185">Reference proteome</keyword>
<dbReference type="Proteomes" id="UP000298324">
    <property type="component" value="Unassembled WGS sequence"/>
</dbReference>
<proteinExistence type="predicted"/>
<evidence type="ECO:0000313" key="9">
    <source>
        <dbReference type="Proteomes" id="UP000298324"/>
    </source>
</evidence>
<comment type="caution">
    <text evidence="8">The sequence shown here is derived from an EMBL/GenBank/DDBJ whole genome shotgun (WGS) entry which is preliminary data.</text>
</comment>
<keyword evidence="3 6" id="KW-0812">Transmembrane</keyword>
<feature type="transmembrane region" description="Helical" evidence="6">
    <location>
        <begin position="184"/>
        <end position="210"/>
    </location>
</feature>
<dbReference type="EMBL" id="QFGA01000004">
    <property type="protein sequence ID" value="TEB04242.1"/>
    <property type="molecule type" value="Genomic_DNA"/>
</dbReference>
<feature type="transmembrane region" description="Helical" evidence="6">
    <location>
        <begin position="300"/>
        <end position="318"/>
    </location>
</feature>
<evidence type="ECO:0000256" key="2">
    <source>
        <dbReference type="ARBA" id="ARBA00022475"/>
    </source>
</evidence>
<evidence type="ECO:0000259" key="7">
    <source>
        <dbReference type="Pfam" id="PF12698"/>
    </source>
</evidence>